<protein>
    <submittedName>
        <fullName evidence="3">Uncharacterized protein</fullName>
    </submittedName>
</protein>
<dbReference type="Proteomes" id="UP000758155">
    <property type="component" value="Unassembled WGS sequence"/>
</dbReference>
<gene>
    <name evidence="3" type="ORF">E8E12_007060</name>
</gene>
<keyword evidence="4" id="KW-1185">Reference proteome</keyword>
<feature type="compositionally biased region" description="Low complexity" evidence="1">
    <location>
        <begin position="92"/>
        <end position="117"/>
    </location>
</feature>
<evidence type="ECO:0000313" key="4">
    <source>
        <dbReference type="Proteomes" id="UP000758155"/>
    </source>
</evidence>
<dbReference type="OrthoDB" id="5215637at2759"/>
<dbReference type="AlphaFoldDB" id="A0A9P4WS10"/>
<organism evidence="3 4">
    <name type="scientific">Didymella heteroderae</name>
    <dbReference type="NCBI Taxonomy" id="1769908"/>
    <lineage>
        <taxon>Eukaryota</taxon>
        <taxon>Fungi</taxon>
        <taxon>Dikarya</taxon>
        <taxon>Ascomycota</taxon>
        <taxon>Pezizomycotina</taxon>
        <taxon>Dothideomycetes</taxon>
        <taxon>Pleosporomycetidae</taxon>
        <taxon>Pleosporales</taxon>
        <taxon>Pleosporineae</taxon>
        <taxon>Didymellaceae</taxon>
        <taxon>Didymella</taxon>
    </lineage>
</organism>
<reference evidence="3" key="1">
    <citation type="submission" date="2019-04" db="EMBL/GenBank/DDBJ databases">
        <title>Sequencing of skin fungus with MAO and IRED activity.</title>
        <authorList>
            <person name="Marsaioli A.J."/>
            <person name="Bonatto J.M.C."/>
            <person name="Reis Junior O."/>
        </authorList>
    </citation>
    <scope>NUCLEOTIDE SEQUENCE</scope>
    <source>
        <strain evidence="3">28M1</strain>
    </source>
</reference>
<proteinExistence type="predicted"/>
<keyword evidence="2" id="KW-0812">Transmembrane</keyword>
<comment type="caution">
    <text evidence="3">The sequence shown here is derived from an EMBL/GenBank/DDBJ whole genome shotgun (WGS) entry which is preliminary data.</text>
</comment>
<dbReference type="EMBL" id="SWKV01000026">
    <property type="protein sequence ID" value="KAF3040305.1"/>
    <property type="molecule type" value="Genomic_DNA"/>
</dbReference>
<accession>A0A9P4WS10</accession>
<evidence type="ECO:0000256" key="1">
    <source>
        <dbReference type="SAM" id="MobiDB-lite"/>
    </source>
</evidence>
<keyword evidence="2" id="KW-1133">Transmembrane helix</keyword>
<evidence type="ECO:0000256" key="2">
    <source>
        <dbReference type="SAM" id="Phobius"/>
    </source>
</evidence>
<name>A0A9P4WS10_9PLEO</name>
<keyword evidence="2" id="KW-0472">Membrane</keyword>
<feature type="region of interest" description="Disordered" evidence="1">
    <location>
        <begin position="92"/>
        <end position="122"/>
    </location>
</feature>
<sequence>MDYIDNNGVPVYSCNSTSTDSYCCYDGCDCQANSGFEIFTFAQSPADVYTVTIIGESFTQTHTSAASSTPSSTAAASSASVSASASNSASMVAPTAGSSAPATSASSTSTSTAAPAAEPQEKSNTTALGVGLGVGIPVAALIGVGIFFLLRRRRNRYADSPASELAADEHALGPTSPSTKYAHMAEAEMTAVSPAAQVAHELSGERNGGPAELPAESAPSTAGGARAVELESPLRSPGEGTERAA</sequence>
<evidence type="ECO:0000313" key="3">
    <source>
        <dbReference type="EMBL" id="KAF3040305.1"/>
    </source>
</evidence>
<feature type="transmembrane region" description="Helical" evidence="2">
    <location>
        <begin position="127"/>
        <end position="150"/>
    </location>
</feature>
<feature type="region of interest" description="Disordered" evidence="1">
    <location>
        <begin position="200"/>
        <end position="245"/>
    </location>
</feature>